<dbReference type="CDD" id="cd07505">
    <property type="entry name" value="HAD_BPGM-like"/>
    <property type="match status" value="1"/>
</dbReference>
<dbReference type="InterPro" id="IPR041492">
    <property type="entry name" value="HAD_2"/>
</dbReference>
<name>A0A1I9J5E1_9ACTN</name>
<accession>A0A1I9J5E1</accession>
<evidence type="ECO:0000256" key="4">
    <source>
        <dbReference type="ARBA" id="ARBA00022842"/>
    </source>
</evidence>
<dbReference type="EMBL" id="KJ159185">
    <property type="protein sequence ID" value="AKA59073.1"/>
    <property type="molecule type" value="Genomic_DNA"/>
</dbReference>
<dbReference type="NCBIfam" id="TIGR01509">
    <property type="entry name" value="HAD-SF-IA-v3"/>
    <property type="match status" value="1"/>
</dbReference>
<protein>
    <submittedName>
        <fullName evidence="5">Hydrolase</fullName>
    </submittedName>
</protein>
<evidence type="ECO:0000256" key="2">
    <source>
        <dbReference type="ARBA" id="ARBA00006171"/>
    </source>
</evidence>
<keyword evidence="3" id="KW-0479">Metal-binding</keyword>
<dbReference type="Gene3D" id="1.10.150.240">
    <property type="entry name" value="Putative phosphatase, domain 2"/>
    <property type="match status" value="1"/>
</dbReference>
<keyword evidence="4" id="KW-0460">Magnesium</keyword>
<dbReference type="PANTHER" id="PTHR46193:SF10">
    <property type="entry name" value="6-PHOSPHOGLUCONATE PHOSPHATASE"/>
    <property type="match status" value="1"/>
</dbReference>
<dbReference type="SUPFAM" id="SSF56784">
    <property type="entry name" value="HAD-like"/>
    <property type="match status" value="1"/>
</dbReference>
<dbReference type="PANTHER" id="PTHR46193">
    <property type="entry name" value="6-PHOSPHOGLUCONATE PHOSPHATASE"/>
    <property type="match status" value="1"/>
</dbReference>
<organism evidence="5">
    <name type="scientific">Streptomyces sp. WAC2288</name>
    <dbReference type="NCBI Taxonomy" id="1582798"/>
    <lineage>
        <taxon>Bacteria</taxon>
        <taxon>Bacillati</taxon>
        <taxon>Actinomycetota</taxon>
        <taxon>Actinomycetes</taxon>
        <taxon>Kitasatosporales</taxon>
        <taxon>Streptomycetaceae</taxon>
        <taxon>Streptomyces</taxon>
    </lineage>
</organism>
<dbReference type="InterPro" id="IPR036412">
    <property type="entry name" value="HAD-like_sf"/>
</dbReference>
<dbReference type="Pfam" id="PF13419">
    <property type="entry name" value="HAD_2"/>
    <property type="match status" value="1"/>
</dbReference>
<reference evidence="5" key="2">
    <citation type="journal article" date="2016" name="Cell Chem. Biol.">
        <title>Discovery of Ibomycin, a Complex Macrolactone that Exerts Antifungal Activity by Impeding Endocytic Trafficking and Membrane Function.</title>
        <authorList>
            <person name="Robbins N."/>
            <person name="Spitzer M."/>
            <person name="Wang W."/>
            <person name="Waglechner N."/>
            <person name="Patel D.J."/>
            <person name="O'Brien J.S."/>
            <person name="Ejim L."/>
            <person name="Ejim O."/>
            <person name="Tyers M."/>
            <person name="Wright G.D."/>
        </authorList>
    </citation>
    <scope>NUCLEOTIDE SEQUENCE</scope>
    <source>
        <strain evidence="5">WAC2288</strain>
    </source>
</reference>
<reference evidence="5" key="1">
    <citation type="submission" date="2015-08" db="EMBL/GenBank/DDBJ databases">
        <authorList>
            <person name="Babu N.S."/>
            <person name="Beckwith C.J."/>
            <person name="Beseler K.G."/>
            <person name="Brison A."/>
            <person name="Carone J.V."/>
            <person name="Caskin T.P."/>
            <person name="Diamond M."/>
            <person name="Durham M.E."/>
            <person name="Foxe J.M."/>
            <person name="Go M."/>
            <person name="Henderson B.A."/>
            <person name="Jones I.B."/>
            <person name="McGettigan J.A."/>
            <person name="Micheletti S.J."/>
            <person name="Nasrallah M.E."/>
            <person name="Ortiz D."/>
            <person name="Piller C.R."/>
            <person name="Privatt S.R."/>
            <person name="Schneider S.L."/>
            <person name="Sharp S."/>
            <person name="Smith T.C."/>
            <person name="Stanton J.D."/>
            <person name="Ullery H.E."/>
            <person name="Wilson R.J."/>
            <person name="Serrano M.G."/>
            <person name="Buck G."/>
            <person name="Lee V."/>
            <person name="Wang Y."/>
            <person name="Carvalho R."/>
            <person name="Voegtly L."/>
            <person name="Shi R."/>
            <person name="Duckworth R."/>
            <person name="Johnson A."/>
            <person name="Loviza R."/>
            <person name="Walstead R."/>
            <person name="Shah Z."/>
            <person name="Kiflezghi M."/>
            <person name="Wade K."/>
            <person name="Ball S.L."/>
            <person name="Bradley K.W."/>
            <person name="Asai D.J."/>
            <person name="Bowman C.A."/>
            <person name="Russell D.A."/>
            <person name="Pope W.H."/>
            <person name="Jacobs-Sera D."/>
            <person name="Hendrix R.W."/>
            <person name="Hatfull G.F."/>
        </authorList>
    </citation>
    <scope>NUCLEOTIDE SEQUENCE</scope>
    <source>
        <strain evidence="5">WAC2288</strain>
    </source>
</reference>
<comment type="similarity">
    <text evidence="2">Belongs to the HAD-like hydrolase superfamily. CbbY/CbbZ/Gph/YieH family.</text>
</comment>
<comment type="cofactor">
    <cofactor evidence="1">
        <name>Mg(2+)</name>
        <dbReference type="ChEBI" id="CHEBI:18420"/>
    </cofactor>
</comment>
<dbReference type="InterPro" id="IPR006439">
    <property type="entry name" value="HAD-SF_hydro_IA"/>
</dbReference>
<dbReference type="InterPro" id="IPR023198">
    <property type="entry name" value="PGP-like_dom2"/>
</dbReference>
<dbReference type="GO" id="GO:0016787">
    <property type="term" value="F:hydrolase activity"/>
    <property type="evidence" value="ECO:0007669"/>
    <property type="project" value="UniProtKB-KW"/>
</dbReference>
<dbReference type="AlphaFoldDB" id="A0A1I9J5E1"/>
<keyword evidence="5" id="KW-0378">Hydrolase</keyword>
<dbReference type="InterPro" id="IPR023214">
    <property type="entry name" value="HAD_sf"/>
</dbReference>
<evidence type="ECO:0000256" key="1">
    <source>
        <dbReference type="ARBA" id="ARBA00001946"/>
    </source>
</evidence>
<evidence type="ECO:0000313" key="5">
    <source>
        <dbReference type="EMBL" id="AKA59073.1"/>
    </source>
</evidence>
<dbReference type="SFLD" id="SFLDG01129">
    <property type="entry name" value="C1.5:_HAD__Beta-PGM__Phosphata"/>
    <property type="match status" value="1"/>
</dbReference>
<dbReference type="Gene3D" id="3.40.50.1000">
    <property type="entry name" value="HAD superfamily/HAD-like"/>
    <property type="match status" value="1"/>
</dbReference>
<evidence type="ECO:0000256" key="3">
    <source>
        <dbReference type="ARBA" id="ARBA00022723"/>
    </source>
</evidence>
<dbReference type="GO" id="GO:0046872">
    <property type="term" value="F:metal ion binding"/>
    <property type="evidence" value="ECO:0007669"/>
    <property type="project" value="UniProtKB-KW"/>
</dbReference>
<dbReference type="SFLD" id="SFLDS00003">
    <property type="entry name" value="Haloacid_Dehalogenase"/>
    <property type="match status" value="1"/>
</dbReference>
<sequence length="228" mass="25011">MSEIFPWTPAAIVFDCDGTLMDSERHWQDARDHVLREYGVTPTEEFAEQSKGVHYTECGRLMAETAKAPSLAEEMTEKLLRAFRTLVAENPVTTPGAREVVARTAEFAPLAVASNCPRDVVEEGLETAGLLRHFSHVVVPSREVRPKPEPDVYLRAAAACGADPQDCLAVEDSLCGIRSAVRAGLRVLGVGPRPDRESLAMADHWVRSLGDRSFLCWVESRALLGAAR</sequence>
<proteinExistence type="inferred from homology"/>
<dbReference type="InterPro" id="IPR051600">
    <property type="entry name" value="Beta-PGM-like"/>
</dbReference>